<accession>A0ACB7ZAM0</accession>
<comment type="caution">
    <text evidence="1">The sequence shown here is derived from an EMBL/GenBank/DDBJ whole genome shotgun (WGS) entry which is preliminary data.</text>
</comment>
<organism evidence="1 2">
    <name type="scientific">Vaccinium darrowii</name>
    <dbReference type="NCBI Taxonomy" id="229202"/>
    <lineage>
        <taxon>Eukaryota</taxon>
        <taxon>Viridiplantae</taxon>
        <taxon>Streptophyta</taxon>
        <taxon>Embryophyta</taxon>
        <taxon>Tracheophyta</taxon>
        <taxon>Spermatophyta</taxon>
        <taxon>Magnoliopsida</taxon>
        <taxon>eudicotyledons</taxon>
        <taxon>Gunneridae</taxon>
        <taxon>Pentapetalae</taxon>
        <taxon>asterids</taxon>
        <taxon>Ericales</taxon>
        <taxon>Ericaceae</taxon>
        <taxon>Vaccinioideae</taxon>
        <taxon>Vaccinieae</taxon>
        <taxon>Vaccinium</taxon>
    </lineage>
</organism>
<proteinExistence type="predicted"/>
<dbReference type="EMBL" id="CM037162">
    <property type="protein sequence ID" value="KAH7862473.1"/>
    <property type="molecule type" value="Genomic_DNA"/>
</dbReference>
<keyword evidence="2" id="KW-1185">Reference proteome</keyword>
<name>A0ACB7ZAM0_9ERIC</name>
<evidence type="ECO:0000313" key="2">
    <source>
        <dbReference type="Proteomes" id="UP000828048"/>
    </source>
</evidence>
<protein>
    <submittedName>
        <fullName evidence="1">Uncharacterized protein</fullName>
    </submittedName>
</protein>
<gene>
    <name evidence="1" type="ORF">Vadar_005243</name>
</gene>
<sequence length="213" mass="23712">MMAWLSISQHPPGKLTASTKDFLSFLGLSSLSSAPGGPQKTCPNHRQRCGSTGKPGSVVAVSCLDCFKGKGSLYRYVYRVTEKAFRYQLRGGMCATAPSDLGSTVLQRANYLFENGFGNYDSVKNNCEDFAFYCKTGILTLDDKGPRMSGRIAYLARMFPKMAEKYFSISISKEAVEERFRNNGTEFIKVPVEDMNKFHRSAGLILFQDEIDL</sequence>
<dbReference type="Proteomes" id="UP000828048">
    <property type="component" value="Chromosome 12"/>
</dbReference>
<evidence type="ECO:0000313" key="1">
    <source>
        <dbReference type="EMBL" id="KAH7862473.1"/>
    </source>
</evidence>
<reference evidence="1 2" key="1">
    <citation type="journal article" date="2021" name="Hortic Res">
        <title>High-quality reference genome and annotation aids understanding of berry development for evergreen blueberry (Vaccinium darrowii).</title>
        <authorList>
            <person name="Yu J."/>
            <person name="Hulse-Kemp A.M."/>
            <person name="Babiker E."/>
            <person name="Staton M."/>
        </authorList>
    </citation>
    <scope>NUCLEOTIDE SEQUENCE [LARGE SCALE GENOMIC DNA]</scope>
    <source>
        <strain evidence="2">cv. NJ 8807/NJ 8810</strain>
        <tissue evidence="1">Young leaf</tissue>
    </source>
</reference>